<name>A0A7W9WWH6_9BURK</name>
<evidence type="ECO:0000256" key="1">
    <source>
        <dbReference type="SAM" id="Phobius"/>
    </source>
</evidence>
<dbReference type="Proteomes" id="UP000571554">
    <property type="component" value="Unassembled WGS sequence"/>
</dbReference>
<feature type="transmembrane region" description="Helical" evidence="1">
    <location>
        <begin position="60"/>
        <end position="78"/>
    </location>
</feature>
<organism evidence="2 3">
    <name type="scientific">Paraburkholderia bannensis</name>
    <dbReference type="NCBI Taxonomy" id="765414"/>
    <lineage>
        <taxon>Bacteria</taxon>
        <taxon>Pseudomonadati</taxon>
        <taxon>Pseudomonadota</taxon>
        <taxon>Betaproteobacteria</taxon>
        <taxon>Burkholderiales</taxon>
        <taxon>Burkholderiaceae</taxon>
        <taxon>Paraburkholderia</taxon>
    </lineage>
</organism>
<proteinExistence type="predicted"/>
<sequence>MSLTAILIAKLSGLDEADAARVLSTVRAQDDLGVTPPADFRRGRFPRAWGLAVVIVRNPVRFYVGMTGVVAFPLYLLFRIGGWLYGQQ</sequence>
<dbReference type="AlphaFoldDB" id="A0A7W9WWH6"/>
<keyword evidence="3" id="KW-1185">Reference proteome</keyword>
<protein>
    <submittedName>
        <fullName evidence="2">Uncharacterized protein</fullName>
    </submittedName>
</protein>
<evidence type="ECO:0000313" key="2">
    <source>
        <dbReference type="EMBL" id="MBB6106497.1"/>
    </source>
</evidence>
<evidence type="ECO:0000313" key="3">
    <source>
        <dbReference type="Proteomes" id="UP000571554"/>
    </source>
</evidence>
<gene>
    <name evidence="2" type="ORF">F4827_006372</name>
</gene>
<accession>A0A7W9WWH6</accession>
<reference evidence="2 3" key="1">
    <citation type="submission" date="2020-08" db="EMBL/GenBank/DDBJ databases">
        <title>Above-ground endophytic microbial communities from plants in different locations in the United States.</title>
        <authorList>
            <person name="Frank C."/>
        </authorList>
    </citation>
    <scope>NUCLEOTIDE SEQUENCE [LARGE SCALE GENOMIC DNA]</scope>
    <source>
        <strain evidence="2 3">WP4_2_2</strain>
    </source>
</reference>
<keyword evidence="1" id="KW-0472">Membrane</keyword>
<comment type="caution">
    <text evidence="2">The sequence shown here is derived from an EMBL/GenBank/DDBJ whole genome shotgun (WGS) entry which is preliminary data.</text>
</comment>
<keyword evidence="1" id="KW-1133">Transmembrane helix</keyword>
<keyword evidence="1" id="KW-0812">Transmembrane</keyword>
<dbReference type="EMBL" id="JACHBW010000027">
    <property type="protein sequence ID" value="MBB6106497.1"/>
    <property type="molecule type" value="Genomic_DNA"/>
</dbReference>
<dbReference type="RefSeq" id="WP_183734059.1">
    <property type="nucleotide sequence ID" value="NZ_JACHBW010000027.1"/>
</dbReference>